<gene>
    <name evidence="4" type="ORF">AQUCO_02500235v1</name>
</gene>
<protein>
    <recommendedName>
        <fullName evidence="1">ATP-dependent DNA helicase</fullName>
        <ecNumber evidence="1">5.6.2.3</ecNumber>
    </recommendedName>
</protein>
<dbReference type="EC" id="5.6.2.3" evidence="1"/>
<dbReference type="Gene3D" id="3.40.50.300">
    <property type="entry name" value="P-loop containing nucleotide triphosphate hydrolases"/>
    <property type="match status" value="1"/>
</dbReference>
<name>A0A2G5DA27_AQUCA</name>
<keyword evidence="1" id="KW-0233">DNA recombination</keyword>
<dbReference type="PANTHER" id="PTHR10492:SF57">
    <property type="entry name" value="ATP-DEPENDENT DNA HELICASE"/>
    <property type="match status" value="1"/>
</dbReference>
<dbReference type="OrthoDB" id="6155655at2759"/>
<evidence type="ECO:0000256" key="2">
    <source>
        <dbReference type="SAM" id="MobiDB-lite"/>
    </source>
</evidence>
<keyword evidence="1" id="KW-0378">Hydrolase</keyword>
<keyword evidence="1" id="KW-0347">Helicase</keyword>
<dbReference type="GO" id="GO:0006281">
    <property type="term" value="P:DNA repair"/>
    <property type="evidence" value="ECO:0007669"/>
    <property type="project" value="UniProtKB-KW"/>
</dbReference>
<evidence type="ECO:0000256" key="1">
    <source>
        <dbReference type="RuleBase" id="RU363044"/>
    </source>
</evidence>
<comment type="catalytic activity">
    <reaction evidence="1">
        <text>ATP + H2O = ADP + phosphate + H(+)</text>
        <dbReference type="Rhea" id="RHEA:13065"/>
        <dbReference type="ChEBI" id="CHEBI:15377"/>
        <dbReference type="ChEBI" id="CHEBI:15378"/>
        <dbReference type="ChEBI" id="CHEBI:30616"/>
        <dbReference type="ChEBI" id="CHEBI:43474"/>
        <dbReference type="ChEBI" id="CHEBI:456216"/>
        <dbReference type="EC" id="5.6.2.3"/>
    </reaction>
</comment>
<keyword evidence="1" id="KW-0067">ATP-binding</keyword>
<comment type="similarity">
    <text evidence="1">Belongs to the helicase family.</text>
</comment>
<dbReference type="EMBL" id="KZ305042">
    <property type="protein sequence ID" value="PIA40389.1"/>
    <property type="molecule type" value="Genomic_DNA"/>
</dbReference>
<dbReference type="PANTHER" id="PTHR10492">
    <property type="match status" value="1"/>
</dbReference>
<dbReference type="GO" id="GO:0000723">
    <property type="term" value="P:telomere maintenance"/>
    <property type="evidence" value="ECO:0007669"/>
    <property type="project" value="InterPro"/>
</dbReference>
<comment type="cofactor">
    <cofactor evidence="1">
        <name>Mg(2+)</name>
        <dbReference type="ChEBI" id="CHEBI:18420"/>
    </cofactor>
</comment>
<dbReference type="Pfam" id="PF05970">
    <property type="entry name" value="PIF1"/>
    <property type="match status" value="1"/>
</dbReference>
<accession>A0A2G5DA27</accession>
<dbReference type="InterPro" id="IPR027417">
    <property type="entry name" value="P-loop_NTPase"/>
</dbReference>
<evidence type="ECO:0000313" key="5">
    <source>
        <dbReference type="Proteomes" id="UP000230069"/>
    </source>
</evidence>
<keyword evidence="5" id="KW-1185">Reference proteome</keyword>
<dbReference type="AlphaFoldDB" id="A0A2G5DA27"/>
<evidence type="ECO:0000313" key="4">
    <source>
        <dbReference type="EMBL" id="PIA40389.1"/>
    </source>
</evidence>
<dbReference type="SUPFAM" id="SSF52540">
    <property type="entry name" value="P-loop containing nucleoside triphosphate hydrolases"/>
    <property type="match status" value="1"/>
</dbReference>
<organism evidence="4 5">
    <name type="scientific">Aquilegia coerulea</name>
    <name type="common">Rocky mountain columbine</name>
    <dbReference type="NCBI Taxonomy" id="218851"/>
    <lineage>
        <taxon>Eukaryota</taxon>
        <taxon>Viridiplantae</taxon>
        <taxon>Streptophyta</taxon>
        <taxon>Embryophyta</taxon>
        <taxon>Tracheophyta</taxon>
        <taxon>Spermatophyta</taxon>
        <taxon>Magnoliopsida</taxon>
        <taxon>Ranunculales</taxon>
        <taxon>Ranunculaceae</taxon>
        <taxon>Thalictroideae</taxon>
        <taxon>Aquilegia</taxon>
    </lineage>
</organism>
<proteinExistence type="inferred from homology"/>
<dbReference type="GO" id="GO:0005524">
    <property type="term" value="F:ATP binding"/>
    <property type="evidence" value="ECO:0007669"/>
    <property type="project" value="UniProtKB-KW"/>
</dbReference>
<evidence type="ECO:0000259" key="3">
    <source>
        <dbReference type="Pfam" id="PF05970"/>
    </source>
</evidence>
<sequence length="134" mass="15314">MENETGLQNIPTRVTDQIQFHPHTQMSECVTSPPLSRKSLAQRARRERERHDPRLLSLQLRYVSSPEETSAHVTHLNTEQRHMYDVVTDSVYNKRGKLFFLNGAAGTGKTFAYNTIAGSCRQNGHIVVMSNVRY</sequence>
<keyword evidence="1" id="KW-0227">DNA damage</keyword>
<feature type="region of interest" description="Disordered" evidence="2">
    <location>
        <begin position="26"/>
        <end position="51"/>
    </location>
</feature>
<reference evidence="4 5" key="1">
    <citation type="submission" date="2017-09" db="EMBL/GenBank/DDBJ databases">
        <title>WGS assembly of Aquilegia coerulea Goldsmith.</title>
        <authorList>
            <person name="Hodges S."/>
            <person name="Kramer E."/>
            <person name="Nordborg M."/>
            <person name="Tomkins J."/>
            <person name="Borevitz J."/>
            <person name="Derieg N."/>
            <person name="Yan J."/>
            <person name="Mihaltcheva S."/>
            <person name="Hayes R.D."/>
            <person name="Rokhsar D."/>
        </authorList>
    </citation>
    <scope>NUCLEOTIDE SEQUENCE [LARGE SCALE GENOMIC DNA]</scope>
    <source>
        <strain evidence="5">cv. Goldsmith</strain>
    </source>
</reference>
<dbReference type="GO" id="GO:0006310">
    <property type="term" value="P:DNA recombination"/>
    <property type="evidence" value="ECO:0007669"/>
    <property type="project" value="UniProtKB-KW"/>
</dbReference>
<dbReference type="InParanoid" id="A0A2G5DA27"/>
<feature type="domain" description="DNA helicase Pif1-like DEAD-box helicase" evidence="3">
    <location>
        <begin position="76"/>
        <end position="129"/>
    </location>
</feature>
<dbReference type="Proteomes" id="UP000230069">
    <property type="component" value="Unassembled WGS sequence"/>
</dbReference>
<dbReference type="STRING" id="218851.A0A2G5DA27"/>
<dbReference type="InterPro" id="IPR010285">
    <property type="entry name" value="DNA_helicase_pif1-like_DEAD"/>
</dbReference>
<dbReference type="GO" id="GO:0043139">
    <property type="term" value="F:5'-3' DNA helicase activity"/>
    <property type="evidence" value="ECO:0007669"/>
    <property type="project" value="UniProtKB-EC"/>
</dbReference>
<dbReference type="GO" id="GO:0016887">
    <property type="term" value="F:ATP hydrolysis activity"/>
    <property type="evidence" value="ECO:0007669"/>
    <property type="project" value="RHEA"/>
</dbReference>
<keyword evidence="1" id="KW-0547">Nucleotide-binding</keyword>
<keyword evidence="1" id="KW-0234">DNA repair</keyword>